<feature type="non-terminal residue" evidence="1">
    <location>
        <position position="72"/>
    </location>
</feature>
<evidence type="ECO:0000313" key="2">
    <source>
        <dbReference type="Proteomes" id="UP000676336"/>
    </source>
</evidence>
<name>A0A8S2ZXW2_9BILA</name>
<accession>A0A8S2ZXW2</accession>
<dbReference type="AlphaFoldDB" id="A0A8S2ZXW2"/>
<sequence length="72" mass="9186">MYEKLVDDKRDYLRRKQFDRINYYRIEICQLLLSLNSLQRLLVEIENGRKFFDQFQNEIINKDDYFYQYQYI</sequence>
<organism evidence="1 2">
    <name type="scientific">Rotaria magnacalcarata</name>
    <dbReference type="NCBI Taxonomy" id="392030"/>
    <lineage>
        <taxon>Eukaryota</taxon>
        <taxon>Metazoa</taxon>
        <taxon>Spiralia</taxon>
        <taxon>Gnathifera</taxon>
        <taxon>Rotifera</taxon>
        <taxon>Eurotatoria</taxon>
        <taxon>Bdelloidea</taxon>
        <taxon>Philodinida</taxon>
        <taxon>Philodinidae</taxon>
        <taxon>Rotaria</taxon>
    </lineage>
</organism>
<dbReference type="EMBL" id="CAJOBI010121589">
    <property type="protein sequence ID" value="CAF4680898.1"/>
    <property type="molecule type" value="Genomic_DNA"/>
</dbReference>
<dbReference type="Proteomes" id="UP000676336">
    <property type="component" value="Unassembled WGS sequence"/>
</dbReference>
<comment type="caution">
    <text evidence="1">The sequence shown here is derived from an EMBL/GenBank/DDBJ whole genome shotgun (WGS) entry which is preliminary data.</text>
</comment>
<evidence type="ECO:0000313" key="1">
    <source>
        <dbReference type="EMBL" id="CAF4680898.1"/>
    </source>
</evidence>
<reference evidence="1" key="1">
    <citation type="submission" date="2021-02" db="EMBL/GenBank/DDBJ databases">
        <authorList>
            <person name="Nowell W R."/>
        </authorList>
    </citation>
    <scope>NUCLEOTIDE SEQUENCE</scope>
</reference>
<gene>
    <name evidence="1" type="ORF">SMN809_LOCUS42279</name>
</gene>
<protein>
    <submittedName>
        <fullName evidence="1">Uncharacterized protein</fullName>
    </submittedName>
</protein>
<proteinExistence type="predicted"/>